<dbReference type="PROSITE" id="PS51257">
    <property type="entry name" value="PROKAR_LIPOPROTEIN"/>
    <property type="match status" value="1"/>
</dbReference>
<dbReference type="Proteomes" id="UP000199572">
    <property type="component" value="Unassembled WGS sequence"/>
</dbReference>
<feature type="chain" id="PRO_5011588562" evidence="1">
    <location>
        <begin position="22"/>
        <end position="318"/>
    </location>
</feature>
<name>A0A1H9VEV1_9SPHI</name>
<dbReference type="Gene3D" id="2.60.120.260">
    <property type="entry name" value="Galactose-binding domain-like"/>
    <property type="match status" value="1"/>
</dbReference>
<dbReference type="RefSeq" id="WP_090888652.1">
    <property type="nucleotide sequence ID" value="NZ_FOGG01000042.1"/>
</dbReference>
<organism evidence="2 3">
    <name type="scientific">Pedobacter rhizosphaerae</name>
    <dbReference type="NCBI Taxonomy" id="390241"/>
    <lineage>
        <taxon>Bacteria</taxon>
        <taxon>Pseudomonadati</taxon>
        <taxon>Bacteroidota</taxon>
        <taxon>Sphingobacteriia</taxon>
        <taxon>Sphingobacteriales</taxon>
        <taxon>Sphingobacteriaceae</taxon>
        <taxon>Pedobacter</taxon>
    </lineage>
</organism>
<accession>A0A1H9VEV1</accession>
<dbReference type="EMBL" id="FOGG01000042">
    <property type="protein sequence ID" value="SES20108.1"/>
    <property type="molecule type" value="Genomic_DNA"/>
</dbReference>
<reference evidence="2 3" key="1">
    <citation type="submission" date="2016-10" db="EMBL/GenBank/DDBJ databases">
        <authorList>
            <person name="de Groot N.N."/>
        </authorList>
    </citation>
    <scope>NUCLEOTIDE SEQUENCE [LARGE SCALE GENOMIC DNA]</scope>
    <source>
        <strain evidence="2 3">DSM 18610</strain>
    </source>
</reference>
<dbReference type="AlphaFoldDB" id="A0A1H9VEV1"/>
<evidence type="ECO:0000256" key="1">
    <source>
        <dbReference type="SAM" id="SignalP"/>
    </source>
</evidence>
<proteinExistence type="predicted"/>
<protein>
    <submittedName>
        <fullName evidence="2">Uncharacterized protein</fullName>
    </submittedName>
</protein>
<sequence length="318" mass="34803">MKIKFSLSVLLFFLATACSRAQIIFLDENKNLTRVAETVLLADQTAQDGQCIFRPASAVSSTMWYGPYLPLSAGQYLVSFRLKVASNASTAAVLSVDIVSASGAETYGGMWIAPNMFKNSNSWELFTIPVTIPNGITNLEVRGITFQTGITDVSLDYVQISPAGINGIYTSDFTLTNKGDLGLGTMSPKEKLSVNGKIRAHEVKVETANWPDYVFKPEYDLPTLSEIEKLIKAMDHLPEIPSAKEVEINGVALGEMNKLLLKKVEELTLHLIEKDKQLSSLKSEVAVAKHTAAENTAIQNQKIKALAEAMNQLMLKSK</sequence>
<keyword evidence="1" id="KW-0732">Signal</keyword>
<evidence type="ECO:0000313" key="3">
    <source>
        <dbReference type="Proteomes" id="UP000199572"/>
    </source>
</evidence>
<evidence type="ECO:0000313" key="2">
    <source>
        <dbReference type="EMBL" id="SES20108.1"/>
    </source>
</evidence>
<gene>
    <name evidence="2" type="ORF">SAMN04488023_1429</name>
</gene>
<dbReference type="STRING" id="390241.SAMN04488023_1429"/>
<feature type="signal peptide" evidence="1">
    <location>
        <begin position="1"/>
        <end position="21"/>
    </location>
</feature>
<keyword evidence="3" id="KW-1185">Reference proteome</keyword>
<dbReference type="OrthoDB" id="658938at2"/>